<name>A0ABR8UBL2_9BACL</name>
<accession>A0ABR8UBL2</accession>
<evidence type="ECO:0000313" key="2">
    <source>
        <dbReference type="Proteomes" id="UP000626786"/>
    </source>
</evidence>
<evidence type="ECO:0000313" key="1">
    <source>
        <dbReference type="EMBL" id="MBD7985406.1"/>
    </source>
</evidence>
<keyword evidence="2" id="KW-1185">Reference proteome</keyword>
<protein>
    <submittedName>
        <fullName evidence="1">Uncharacterized protein</fullName>
    </submittedName>
</protein>
<reference evidence="1 2" key="1">
    <citation type="submission" date="2020-08" db="EMBL/GenBank/DDBJ databases">
        <title>A Genomic Blueprint of the Chicken Gut Microbiome.</title>
        <authorList>
            <person name="Gilroy R."/>
            <person name="Ravi A."/>
            <person name="Getino M."/>
            <person name="Pursley I."/>
            <person name="Horton D.L."/>
            <person name="Alikhan N.-F."/>
            <person name="Baker D."/>
            <person name="Gharbi K."/>
            <person name="Hall N."/>
            <person name="Watson M."/>
            <person name="Adriaenssens E.M."/>
            <person name="Foster-Nyarko E."/>
            <person name="Jarju S."/>
            <person name="Secka A."/>
            <person name="Antonio M."/>
            <person name="Oren A."/>
            <person name="Chaudhuri R."/>
            <person name="La Ragione R.M."/>
            <person name="Hildebrand F."/>
            <person name="Pallen M.J."/>
        </authorList>
    </citation>
    <scope>NUCLEOTIDE SEQUENCE [LARGE SCALE GENOMIC DNA]</scope>
    <source>
        <strain evidence="1 2">Sa2YVA2</strain>
    </source>
</reference>
<sequence length="222" mass="24695">MKEKVRPEQEMICINVDKVYDWVLKENSFDFTPQNPIVFPTVMGTIPQTELDRAIITCEVSPAPLAEDPVVILNRMNREFLIDGRRVCLQQLTIRKKFKLVIVITLPNCMVYRSNPIDVARSEQVILCAPEDTEVTVTYTDLSCFVSSTGTITPTGAGSPTPVTGFTFSNLVVTIRTCQSIQSTFPVTVEFLADFCQPRAELAIGSCPLPSRPAQCPSIYPE</sequence>
<dbReference type="EMBL" id="JACSQN010000011">
    <property type="protein sequence ID" value="MBD7985406.1"/>
    <property type="molecule type" value="Genomic_DNA"/>
</dbReference>
<organism evidence="1 2">
    <name type="scientific">Sporosarcina quadrami</name>
    <dbReference type="NCBI Taxonomy" id="2762234"/>
    <lineage>
        <taxon>Bacteria</taxon>
        <taxon>Bacillati</taxon>
        <taxon>Bacillota</taxon>
        <taxon>Bacilli</taxon>
        <taxon>Bacillales</taxon>
        <taxon>Caryophanaceae</taxon>
        <taxon>Sporosarcina</taxon>
    </lineage>
</organism>
<comment type="caution">
    <text evidence="1">The sequence shown here is derived from an EMBL/GenBank/DDBJ whole genome shotgun (WGS) entry which is preliminary data.</text>
</comment>
<dbReference type="Proteomes" id="UP000626786">
    <property type="component" value="Unassembled WGS sequence"/>
</dbReference>
<proteinExistence type="predicted"/>
<dbReference type="RefSeq" id="WP_191695233.1">
    <property type="nucleotide sequence ID" value="NZ_JACSQN010000011.1"/>
</dbReference>
<gene>
    <name evidence="1" type="ORF">H9649_12470</name>
</gene>